<dbReference type="InterPro" id="IPR001394">
    <property type="entry name" value="Peptidase_C19_UCH"/>
</dbReference>
<dbReference type="SMR" id="A2G6C6"/>
<dbReference type="InterPro" id="IPR028889">
    <property type="entry name" value="USP"/>
</dbReference>
<dbReference type="PROSITE" id="PS50144">
    <property type="entry name" value="MATH"/>
    <property type="match status" value="1"/>
</dbReference>
<feature type="compositionally biased region" description="Basic and acidic residues" evidence="8">
    <location>
        <begin position="913"/>
        <end position="924"/>
    </location>
</feature>
<proteinExistence type="inferred from homology"/>
<keyword evidence="12" id="KW-1185">Reference proteome</keyword>
<keyword evidence="6 7" id="KW-0788">Thiol protease</keyword>
<dbReference type="InterPro" id="IPR002083">
    <property type="entry name" value="MATH/TRAF_dom"/>
</dbReference>
<keyword evidence="4 7" id="KW-0833">Ubl conjugation pathway</keyword>
<organism evidence="11 12">
    <name type="scientific">Trichomonas vaginalis (strain ATCC PRA-98 / G3)</name>
    <dbReference type="NCBI Taxonomy" id="412133"/>
    <lineage>
        <taxon>Eukaryota</taxon>
        <taxon>Metamonada</taxon>
        <taxon>Parabasalia</taxon>
        <taxon>Trichomonadida</taxon>
        <taxon>Trichomonadidae</taxon>
        <taxon>Trichomonas</taxon>
    </lineage>
</organism>
<dbReference type="PROSITE" id="PS00972">
    <property type="entry name" value="USP_1"/>
    <property type="match status" value="1"/>
</dbReference>
<dbReference type="eggNOG" id="KOG1863">
    <property type="taxonomic scope" value="Eukaryota"/>
</dbReference>
<dbReference type="GO" id="GO:0005829">
    <property type="term" value="C:cytosol"/>
    <property type="evidence" value="ECO:0000318"/>
    <property type="project" value="GO_Central"/>
</dbReference>
<dbReference type="GO" id="GO:0031647">
    <property type="term" value="P:regulation of protein stability"/>
    <property type="evidence" value="ECO:0000318"/>
    <property type="project" value="GO_Central"/>
</dbReference>
<evidence type="ECO:0000259" key="10">
    <source>
        <dbReference type="PROSITE" id="PS50235"/>
    </source>
</evidence>
<dbReference type="EMBL" id="DS114477">
    <property type="protein sequence ID" value="EAX87286.1"/>
    <property type="molecule type" value="Genomic_DNA"/>
</dbReference>
<gene>
    <name evidence="11" type="ORF">TVAG_399970</name>
</gene>
<feature type="region of interest" description="Disordered" evidence="8">
    <location>
        <begin position="913"/>
        <end position="941"/>
    </location>
</feature>
<dbReference type="InterPro" id="IPR038765">
    <property type="entry name" value="Papain-like_cys_pep_sf"/>
</dbReference>
<dbReference type="GO" id="GO:0016579">
    <property type="term" value="P:protein deubiquitination"/>
    <property type="evidence" value="ECO:0007669"/>
    <property type="project" value="InterPro"/>
</dbReference>
<dbReference type="EC" id="3.4.19.12" evidence="7"/>
<dbReference type="SUPFAM" id="SSF54001">
    <property type="entry name" value="Cysteine proteinases"/>
    <property type="match status" value="1"/>
</dbReference>
<dbReference type="GO" id="GO:0006508">
    <property type="term" value="P:proteolysis"/>
    <property type="evidence" value="ECO:0007669"/>
    <property type="project" value="UniProtKB-KW"/>
</dbReference>
<dbReference type="RefSeq" id="XP_001300216.1">
    <property type="nucleotide sequence ID" value="XM_001300215.1"/>
</dbReference>
<evidence type="ECO:0000313" key="12">
    <source>
        <dbReference type="Proteomes" id="UP000001542"/>
    </source>
</evidence>
<dbReference type="InParanoid" id="A2G6C6"/>
<reference evidence="11" key="2">
    <citation type="journal article" date="2007" name="Science">
        <title>Draft genome sequence of the sexually transmitted pathogen Trichomonas vaginalis.</title>
        <authorList>
            <person name="Carlton J.M."/>
            <person name="Hirt R.P."/>
            <person name="Silva J.C."/>
            <person name="Delcher A.L."/>
            <person name="Schatz M."/>
            <person name="Zhao Q."/>
            <person name="Wortman J.R."/>
            <person name="Bidwell S.L."/>
            <person name="Alsmark U.C.M."/>
            <person name="Besteiro S."/>
            <person name="Sicheritz-Ponten T."/>
            <person name="Noel C.J."/>
            <person name="Dacks J.B."/>
            <person name="Foster P.G."/>
            <person name="Simillion C."/>
            <person name="Van de Peer Y."/>
            <person name="Miranda-Saavedra D."/>
            <person name="Barton G.J."/>
            <person name="Westrop G.D."/>
            <person name="Mueller S."/>
            <person name="Dessi D."/>
            <person name="Fiori P.L."/>
            <person name="Ren Q."/>
            <person name="Paulsen I."/>
            <person name="Zhang H."/>
            <person name="Bastida-Corcuera F.D."/>
            <person name="Simoes-Barbosa A."/>
            <person name="Brown M.T."/>
            <person name="Hayes R.D."/>
            <person name="Mukherjee M."/>
            <person name="Okumura C.Y."/>
            <person name="Schneider R."/>
            <person name="Smith A.J."/>
            <person name="Vanacova S."/>
            <person name="Villalvazo M."/>
            <person name="Haas B.J."/>
            <person name="Pertea M."/>
            <person name="Feldblyum T.V."/>
            <person name="Utterback T.R."/>
            <person name="Shu C.L."/>
            <person name="Osoegawa K."/>
            <person name="de Jong P.J."/>
            <person name="Hrdy I."/>
            <person name="Horvathova L."/>
            <person name="Zubacova Z."/>
            <person name="Dolezal P."/>
            <person name="Malik S.B."/>
            <person name="Logsdon J.M. Jr."/>
            <person name="Henze K."/>
            <person name="Gupta A."/>
            <person name="Wang C.C."/>
            <person name="Dunne R.L."/>
            <person name="Upcroft J.A."/>
            <person name="Upcroft P."/>
            <person name="White O."/>
            <person name="Salzberg S.L."/>
            <person name="Tang P."/>
            <person name="Chiu C.-H."/>
            <person name="Lee Y.-S."/>
            <person name="Embley T.M."/>
            <person name="Coombs G.H."/>
            <person name="Mottram J.C."/>
            <person name="Tachezy J."/>
            <person name="Fraser-Liggett C.M."/>
            <person name="Johnson P.J."/>
        </authorList>
    </citation>
    <scope>NUCLEOTIDE SEQUENCE [LARGE SCALE GENOMIC DNA]</scope>
    <source>
        <strain evidence="11">G3</strain>
    </source>
</reference>
<evidence type="ECO:0000256" key="1">
    <source>
        <dbReference type="ARBA" id="ARBA00000707"/>
    </source>
</evidence>
<dbReference type="VEuPathDB" id="TrichDB:TVAG_399970"/>
<dbReference type="InterPro" id="IPR018200">
    <property type="entry name" value="USP_CS"/>
</dbReference>
<sequence>MQFLHKTQSFIPQEPYTIHSEWETPDFKTMPDQQPSPCIKEYNHFWKLVVFKKGNGAEKGKSVSIFLMHPQCKFAHEVSYQIKTIGPKSASFEGSWVFSPMLNNQGIEKFIPLNEIDDYLNNGKLKFDITIKFDPPQPATKISCRESVGLVGLTNLGATCYLNSMLQCLFHTPAFRRAVYDMPTDGTEDVKTSIAYSLQRLFTLMQMSPLTPSTQELTTSFGWGITDQFSQHDVQEFLRVLVDNLEKKLKKTDKKDAFANIFRGKTTNKLFVEKFDYKDDHKEEFYDIELVVRNNRDLVQAIREYTKAEVIDEYKVENKGVSQAIKTTKFWQLPNVLHFLLQRFEYNPMGNGMIKVNDRFEFPDELDMKEFMDPESEDKDTVYDLFGVLIHIGFANAGHYEAMMKIEGNWYLFNDDEVTKVPESTVRTTFGGENTYGSAYFVTYVRRSQKDLMTAVLDSEIPDHLHKYLDEYIKEHTWKSPETNIEVHSDILLAEELAGKAVEYPVLTVPLKGYKVKDCLSSLSALTNIKQPIQLFTVDIYGIPESPIQLSQDVQKQFSKSSKLFVSSTTDKGTIPVVVGFYDPSQNQAVSYLFTSVVEQGTKVCNFISKVSATAKTIKLLAFKVRGCSASKLDLESTINAPGLILFQHAEKKSAPKSITCQEFKPGNTYRSIDVVPELRNSTVDVFLAGLEDPLTFSLTNVTNHEHNFKLTISAKGHISTMIKSIRSILKIPNDKAVLLFRSENGSASEVPISCSTNANIRQLISSTDVFYLIHPGISQSEIETQLFFQPDIITDTGIKSPVLLMPKDFTAGDVFTKLIKKNIIGNKSGWRMLMLEGCRIVKVVPDDSKLENMLTKKFRIEKIPSDQLPPAKTVRVTLSTLPSNPRNNTTGIPFIFTLIKGEKFPETKKRLLEQSSADPEKARFGYTNDTSNKHKSPKDDDELFDLIETNGMLYIFVPGEIKTKNFHKSGNGFQIYN</sequence>
<keyword evidence="5 7" id="KW-0378">Hydrolase</keyword>
<dbReference type="CDD" id="cd00121">
    <property type="entry name" value="MATH"/>
    <property type="match status" value="1"/>
</dbReference>
<dbReference type="KEGG" id="tva:4744943"/>
<feature type="domain" description="MATH" evidence="9">
    <location>
        <begin position="17"/>
        <end position="131"/>
    </location>
</feature>
<dbReference type="InterPro" id="IPR050164">
    <property type="entry name" value="Peptidase_C19"/>
</dbReference>
<comment type="catalytic activity">
    <reaction evidence="1 7">
        <text>Thiol-dependent hydrolysis of ester, thioester, amide, peptide and isopeptide bonds formed by the C-terminal Gly of ubiquitin (a 76-residue protein attached to proteins as an intracellular targeting signal).</text>
        <dbReference type="EC" id="3.4.19.12"/>
    </reaction>
</comment>
<dbReference type="InterPro" id="IPR029346">
    <property type="entry name" value="USP_C"/>
</dbReference>
<dbReference type="PANTHER" id="PTHR24006:SF644">
    <property type="entry name" value="UBIQUITIN CARBOXYL-TERMINAL HYDROLASE 7"/>
    <property type="match status" value="1"/>
</dbReference>
<dbReference type="Proteomes" id="UP000001542">
    <property type="component" value="Unassembled WGS sequence"/>
</dbReference>
<evidence type="ECO:0000313" key="11">
    <source>
        <dbReference type="EMBL" id="EAX87286.1"/>
    </source>
</evidence>
<dbReference type="PROSITE" id="PS00973">
    <property type="entry name" value="USP_2"/>
    <property type="match status" value="1"/>
</dbReference>
<dbReference type="InterPro" id="IPR008974">
    <property type="entry name" value="TRAF-like"/>
</dbReference>
<evidence type="ECO:0000256" key="4">
    <source>
        <dbReference type="ARBA" id="ARBA00022786"/>
    </source>
</evidence>
<dbReference type="AlphaFoldDB" id="A2G6C6"/>
<accession>A2G6C6</accession>
<dbReference type="OrthoDB" id="289038at2759"/>
<dbReference type="STRING" id="5722.A2G6C6"/>
<keyword evidence="3 7" id="KW-0645">Protease</keyword>
<evidence type="ECO:0000256" key="6">
    <source>
        <dbReference type="ARBA" id="ARBA00022807"/>
    </source>
</evidence>
<reference evidence="11" key="1">
    <citation type="submission" date="2006-10" db="EMBL/GenBank/DDBJ databases">
        <authorList>
            <person name="Amadeo P."/>
            <person name="Zhao Q."/>
            <person name="Wortman J."/>
            <person name="Fraser-Liggett C."/>
            <person name="Carlton J."/>
        </authorList>
    </citation>
    <scope>NUCLEOTIDE SEQUENCE</scope>
    <source>
        <strain evidence="11">G3</strain>
    </source>
</reference>
<dbReference type="GO" id="GO:0005634">
    <property type="term" value="C:nucleus"/>
    <property type="evidence" value="ECO:0000318"/>
    <property type="project" value="GO_Central"/>
</dbReference>
<dbReference type="Gene3D" id="3.90.70.10">
    <property type="entry name" value="Cysteine proteinases"/>
    <property type="match status" value="1"/>
</dbReference>
<feature type="domain" description="USP" evidence="10">
    <location>
        <begin position="151"/>
        <end position="447"/>
    </location>
</feature>
<dbReference type="Gene3D" id="2.60.210.10">
    <property type="entry name" value="Apoptosis, Tumor Necrosis Factor Receptor Associated Protein 2, Chain A"/>
    <property type="match status" value="1"/>
</dbReference>
<dbReference type="PROSITE" id="PS50235">
    <property type="entry name" value="USP_3"/>
    <property type="match status" value="1"/>
</dbReference>
<evidence type="ECO:0000259" key="9">
    <source>
        <dbReference type="PROSITE" id="PS50144"/>
    </source>
</evidence>
<dbReference type="SUPFAM" id="SSF49599">
    <property type="entry name" value="TRAF domain-like"/>
    <property type="match status" value="1"/>
</dbReference>
<dbReference type="GO" id="GO:0004843">
    <property type="term" value="F:cysteine-type deubiquitinase activity"/>
    <property type="evidence" value="ECO:0000318"/>
    <property type="project" value="GO_Central"/>
</dbReference>
<dbReference type="PANTHER" id="PTHR24006">
    <property type="entry name" value="UBIQUITIN CARBOXYL-TERMINAL HYDROLASE"/>
    <property type="match status" value="1"/>
</dbReference>
<protein>
    <recommendedName>
        <fullName evidence="7">Ubiquitin carboxyl-terminal hydrolase</fullName>
        <ecNumber evidence="7">3.4.19.12</ecNumber>
    </recommendedName>
</protein>
<evidence type="ECO:0000256" key="3">
    <source>
        <dbReference type="ARBA" id="ARBA00022670"/>
    </source>
</evidence>
<name>A2G6C6_TRIV3</name>
<dbReference type="VEuPathDB" id="TrichDB:TVAGG3_0398810"/>
<evidence type="ECO:0000256" key="8">
    <source>
        <dbReference type="SAM" id="MobiDB-lite"/>
    </source>
</evidence>
<dbReference type="Pfam" id="PF00443">
    <property type="entry name" value="UCH"/>
    <property type="match status" value="1"/>
</dbReference>
<evidence type="ECO:0000256" key="2">
    <source>
        <dbReference type="ARBA" id="ARBA00009085"/>
    </source>
</evidence>
<comment type="similarity">
    <text evidence="2 7">Belongs to the peptidase C19 family.</text>
</comment>
<dbReference type="Pfam" id="PF14533">
    <property type="entry name" value="USP7_C2"/>
    <property type="match status" value="1"/>
</dbReference>
<evidence type="ECO:0000256" key="7">
    <source>
        <dbReference type="RuleBase" id="RU366025"/>
    </source>
</evidence>
<evidence type="ECO:0000256" key="5">
    <source>
        <dbReference type="ARBA" id="ARBA00022801"/>
    </source>
</evidence>